<evidence type="ECO:0000313" key="1">
    <source>
        <dbReference type="EMBL" id="KAL1488546.1"/>
    </source>
</evidence>
<dbReference type="EMBL" id="JBDJPC010000014">
    <property type="protein sequence ID" value="KAL1488546.1"/>
    <property type="molecule type" value="Genomic_DNA"/>
</dbReference>
<sequence length="69" mass="7965">MVVGNALAWPLRKDINTEPYHTLLNLLPIVLMLFYPTQHPFALHGPVYLKRPVTKININKLTVIFKQNV</sequence>
<reference evidence="1 2" key="1">
    <citation type="submission" date="2024-05" db="EMBL/GenBank/DDBJ databases">
        <title>Genetic variation in Jamaican populations of the coffee berry borer (Hypothenemus hampei).</title>
        <authorList>
            <person name="Errbii M."/>
            <person name="Myrie A."/>
        </authorList>
    </citation>
    <scope>NUCLEOTIDE SEQUENCE [LARGE SCALE GENOMIC DNA]</scope>
    <source>
        <strain evidence="1">JA-Hopewell-2020-01-JO</strain>
        <tissue evidence="1">Whole body</tissue>
    </source>
</reference>
<dbReference type="AlphaFoldDB" id="A0ABD1E659"/>
<organism evidence="1 2">
    <name type="scientific">Hypothenemus hampei</name>
    <name type="common">Coffee berry borer</name>
    <dbReference type="NCBI Taxonomy" id="57062"/>
    <lineage>
        <taxon>Eukaryota</taxon>
        <taxon>Metazoa</taxon>
        <taxon>Ecdysozoa</taxon>
        <taxon>Arthropoda</taxon>
        <taxon>Hexapoda</taxon>
        <taxon>Insecta</taxon>
        <taxon>Pterygota</taxon>
        <taxon>Neoptera</taxon>
        <taxon>Endopterygota</taxon>
        <taxon>Coleoptera</taxon>
        <taxon>Polyphaga</taxon>
        <taxon>Cucujiformia</taxon>
        <taxon>Curculionidae</taxon>
        <taxon>Scolytinae</taxon>
        <taxon>Hypothenemus</taxon>
    </lineage>
</organism>
<evidence type="ECO:0000313" key="2">
    <source>
        <dbReference type="Proteomes" id="UP001566132"/>
    </source>
</evidence>
<keyword evidence="2" id="KW-1185">Reference proteome</keyword>
<comment type="caution">
    <text evidence="1">The sequence shown here is derived from an EMBL/GenBank/DDBJ whole genome shotgun (WGS) entry which is preliminary data.</text>
</comment>
<protein>
    <submittedName>
        <fullName evidence="1">Uncharacterized protein</fullName>
    </submittedName>
</protein>
<accession>A0ABD1E659</accession>
<gene>
    <name evidence="1" type="ORF">ABEB36_015010</name>
</gene>
<name>A0ABD1E659_HYPHA</name>
<proteinExistence type="predicted"/>
<dbReference type="Proteomes" id="UP001566132">
    <property type="component" value="Unassembled WGS sequence"/>
</dbReference>